<evidence type="ECO:0000313" key="7">
    <source>
        <dbReference type="Proteomes" id="UP000094444"/>
    </source>
</evidence>
<organism evidence="6 7">
    <name type="scientific">Diaporthe helianthi</name>
    <dbReference type="NCBI Taxonomy" id="158607"/>
    <lineage>
        <taxon>Eukaryota</taxon>
        <taxon>Fungi</taxon>
        <taxon>Dikarya</taxon>
        <taxon>Ascomycota</taxon>
        <taxon>Pezizomycotina</taxon>
        <taxon>Sordariomycetes</taxon>
        <taxon>Sordariomycetidae</taxon>
        <taxon>Diaporthales</taxon>
        <taxon>Diaporthaceae</taxon>
        <taxon>Diaporthe</taxon>
    </lineage>
</organism>
<evidence type="ECO:0000256" key="2">
    <source>
        <dbReference type="ARBA" id="ARBA00022630"/>
    </source>
</evidence>
<dbReference type="Pfam" id="PF01565">
    <property type="entry name" value="FAD_binding_4"/>
    <property type="match status" value="1"/>
</dbReference>
<keyword evidence="3" id="KW-0274">FAD</keyword>
<comment type="similarity">
    <text evidence="1">Belongs to the oxygen-dependent FAD-linked oxidoreductase family.</text>
</comment>
<dbReference type="InterPro" id="IPR050416">
    <property type="entry name" value="FAD-linked_Oxidoreductase"/>
</dbReference>
<dbReference type="PANTHER" id="PTHR42973">
    <property type="entry name" value="BINDING OXIDOREDUCTASE, PUTATIVE (AFU_ORTHOLOGUE AFUA_1G17690)-RELATED"/>
    <property type="match status" value="1"/>
</dbReference>
<protein>
    <recommendedName>
        <fullName evidence="5">FAD-binding PCMH-type domain-containing protein</fullName>
    </recommendedName>
</protein>
<keyword evidence="7" id="KW-1185">Reference proteome</keyword>
<keyword evidence="2" id="KW-0285">Flavoprotein</keyword>
<proteinExistence type="inferred from homology"/>
<name>A0A2P5HJE0_DIAHE</name>
<evidence type="ECO:0000256" key="1">
    <source>
        <dbReference type="ARBA" id="ARBA00005466"/>
    </source>
</evidence>
<evidence type="ECO:0000256" key="3">
    <source>
        <dbReference type="ARBA" id="ARBA00022827"/>
    </source>
</evidence>
<dbReference type="InterPro" id="IPR016169">
    <property type="entry name" value="FAD-bd_PCMH_sub2"/>
</dbReference>
<dbReference type="InParanoid" id="A0A2P5HJE0"/>
<evidence type="ECO:0000313" key="6">
    <source>
        <dbReference type="EMBL" id="POS70366.1"/>
    </source>
</evidence>
<dbReference type="EMBL" id="MAVT02001665">
    <property type="protein sequence ID" value="POS70366.1"/>
    <property type="molecule type" value="Genomic_DNA"/>
</dbReference>
<reference evidence="6" key="1">
    <citation type="submission" date="2017-09" db="EMBL/GenBank/DDBJ databases">
        <title>Polyketide synthases of a Diaporthe helianthi virulent isolate.</title>
        <authorList>
            <person name="Baroncelli R."/>
        </authorList>
    </citation>
    <scope>NUCLEOTIDE SEQUENCE [LARGE SCALE GENOMIC DNA]</scope>
    <source>
        <strain evidence="6">7/96</strain>
    </source>
</reference>
<dbReference type="Proteomes" id="UP000094444">
    <property type="component" value="Unassembled WGS sequence"/>
</dbReference>
<dbReference type="Gene3D" id="3.30.465.10">
    <property type="match status" value="1"/>
</dbReference>
<dbReference type="OrthoDB" id="2151789at2759"/>
<feature type="domain" description="FAD-binding PCMH-type" evidence="5">
    <location>
        <begin position="54"/>
        <end position="225"/>
    </location>
</feature>
<dbReference type="PANTHER" id="PTHR42973:SF13">
    <property type="entry name" value="FAD-BINDING PCMH-TYPE DOMAIN-CONTAINING PROTEIN"/>
    <property type="match status" value="1"/>
</dbReference>
<dbReference type="Gene3D" id="3.30.43.10">
    <property type="entry name" value="Uridine Diphospho-n-acetylenolpyruvylglucosamine Reductase, domain 2"/>
    <property type="match status" value="1"/>
</dbReference>
<dbReference type="InterPro" id="IPR036318">
    <property type="entry name" value="FAD-bd_PCMH-like_sf"/>
</dbReference>
<dbReference type="GO" id="GO:0071949">
    <property type="term" value="F:FAD binding"/>
    <property type="evidence" value="ECO:0007669"/>
    <property type="project" value="InterPro"/>
</dbReference>
<dbReference type="Gene3D" id="3.40.462.20">
    <property type="match status" value="1"/>
</dbReference>
<dbReference type="InterPro" id="IPR016166">
    <property type="entry name" value="FAD-bd_PCMH"/>
</dbReference>
<dbReference type="InterPro" id="IPR006094">
    <property type="entry name" value="Oxid_FAD_bind_N"/>
</dbReference>
<dbReference type="InterPro" id="IPR016167">
    <property type="entry name" value="FAD-bd_PCMH_sub1"/>
</dbReference>
<dbReference type="GO" id="GO:0016491">
    <property type="term" value="F:oxidoreductase activity"/>
    <property type="evidence" value="ECO:0007669"/>
    <property type="project" value="UniProtKB-KW"/>
</dbReference>
<keyword evidence="4" id="KW-0560">Oxidoreductase</keyword>
<dbReference type="SUPFAM" id="SSF56176">
    <property type="entry name" value="FAD-binding/transporter-associated domain-like"/>
    <property type="match status" value="1"/>
</dbReference>
<dbReference type="PROSITE" id="PS51387">
    <property type="entry name" value="FAD_PCMH"/>
    <property type="match status" value="1"/>
</dbReference>
<accession>A0A2P5HJE0</accession>
<sequence length="484" mass="51792">MGLLASNALGVTTGGDRSANACAELRKRLDSSVIVLPSDAGYTGLREENWSQTAWRSPSCIAVPSVAAHVASVVSYLADRRVPFAIRSGGHDPNPFDSNIDAGILISLDNFASVSYDAGTQLATVGPGARWEAVYTELDKYQRTMVGGRVMDVGVGGLTLGSGLSYLTDLYGLACDNVVSYEVVLANGTIAQASTTSNSDLFWALKGGSNNFGVVTKFIAKTYSIYQTWGGLQVYAPDQVPALLQALSEYQTTPNKDPYANLIINLIPTNGTMLLTFVYLKPVERPDAFKPFYSLSPLMEQTGIMPLHQLMALFPPADLPRWAWRTLSFKPDAGLYEKLADLYTTAPEIATIGGLQGGSLIAAVQPIGKSAVLAGRESNSNTGNALGLEAIPQTWWGITAGWYNAKDDAVVYTALDSFAARLQAAVDTAGAGVDYIFMNDASIKQPVIASYGAANARRLKSTQKKYDADLVFRKLVPGGQKIPW</sequence>
<evidence type="ECO:0000259" key="5">
    <source>
        <dbReference type="PROSITE" id="PS51387"/>
    </source>
</evidence>
<dbReference type="AlphaFoldDB" id="A0A2P5HJE0"/>
<gene>
    <name evidence="6" type="ORF">DHEL01_v211240</name>
</gene>
<comment type="caution">
    <text evidence="6">The sequence shown here is derived from an EMBL/GenBank/DDBJ whole genome shotgun (WGS) entry which is preliminary data.</text>
</comment>
<dbReference type="STRING" id="158607.A0A2P5HJE0"/>
<evidence type="ECO:0000256" key="4">
    <source>
        <dbReference type="ARBA" id="ARBA00023002"/>
    </source>
</evidence>